<keyword evidence="11" id="KW-0739">Sodium transport</keyword>
<keyword evidence="15" id="KW-1185">Reference proteome</keyword>
<keyword evidence="10 12" id="KW-0472">Membrane</keyword>
<proteinExistence type="inferred from homology"/>
<feature type="transmembrane region" description="Helical" evidence="12">
    <location>
        <begin position="247"/>
        <end position="264"/>
    </location>
</feature>
<evidence type="ECO:0000256" key="7">
    <source>
        <dbReference type="ARBA" id="ARBA00022989"/>
    </source>
</evidence>
<dbReference type="GO" id="GO:0098719">
    <property type="term" value="P:sodium ion import across plasma membrane"/>
    <property type="evidence" value="ECO:0007669"/>
    <property type="project" value="TreeGrafter"/>
</dbReference>
<dbReference type="GO" id="GO:0005886">
    <property type="term" value="C:plasma membrane"/>
    <property type="evidence" value="ECO:0007669"/>
    <property type="project" value="UniProtKB-SubCell"/>
</dbReference>
<sequence>MGVEIVVGQILLIVAMAICGLILNRILKIDNSLGCLLVGVAAGWLVPQWGIDTGIRANNLQDLVFYLLLPVLIFEATWHIAPGDLKRWLKPILILASVGVVLSTLFGAVFIYYGINHPSGFPWIAALICGVILATTDPTITTAKLEQQQASKDLITVMKGESLFSDASTIVLFSLLIAIATHPDGSSNISITTFFISTFMGGLVLGGIMGLVAAILTLLLASHSTTRIVLLFVAVGSFYLAKNIFEVSGIMAVMGTAIVARICLNEKEHSFLLGADGNWHWLALLFSSVLFVLMGLVITPDMFSHQWLAILIGIAAAILSRSATIFLCTLMTRPLSRNIEKHWQPVLIWGDIRGVVAIALVLTLPTSLSYWWTIQSIVFGVVLFNLLVQAPSSRWLIRRLNADK</sequence>
<evidence type="ECO:0000313" key="14">
    <source>
        <dbReference type="EMBL" id="MCZ0866058.1"/>
    </source>
</evidence>
<reference evidence="14 15" key="1">
    <citation type="submission" date="2022-12" db="EMBL/GenBank/DDBJ databases">
        <title>Dasania phycosphaerae sp. nov., isolated from particulate material of the south coast of Korea.</title>
        <authorList>
            <person name="Jiang Y."/>
        </authorList>
    </citation>
    <scope>NUCLEOTIDE SEQUENCE [LARGE SCALE GENOMIC DNA]</scope>
    <source>
        <strain evidence="14 15">GY-19</strain>
    </source>
</reference>
<evidence type="ECO:0000256" key="2">
    <source>
        <dbReference type="ARBA" id="ARBA00007367"/>
    </source>
</evidence>
<dbReference type="AlphaFoldDB" id="A0A9J6RP08"/>
<dbReference type="InterPro" id="IPR038770">
    <property type="entry name" value="Na+/solute_symporter_sf"/>
</dbReference>
<keyword evidence="8" id="KW-0915">Sodium</keyword>
<dbReference type="GO" id="GO:0015386">
    <property type="term" value="F:potassium:proton antiporter activity"/>
    <property type="evidence" value="ECO:0007669"/>
    <property type="project" value="TreeGrafter"/>
</dbReference>
<name>A0A9J6RP08_9GAMM</name>
<evidence type="ECO:0000256" key="11">
    <source>
        <dbReference type="ARBA" id="ARBA00023201"/>
    </source>
</evidence>
<feature type="transmembrane region" description="Helical" evidence="12">
    <location>
        <begin position="163"/>
        <end position="182"/>
    </location>
</feature>
<feature type="transmembrane region" description="Helical" evidence="12">
    <location>
        <begin position="279"/>
        <end position="299"/>
    </location>
</feature>
<dbReference type="GO" id="GO:0051453">
    <property type="term" value="P:regulation of intracellular pH"/>
    <property type="evidence" value="ECO:0007669"/>
    <property type="project" value="TreeGrafter"/>
</dbReference>
<organism evidence="14 15">
    <name type="scientific">Dasania phycosphaerae</name>
    <dbReference type="NCBI Taxonomy" id="2950436"/>
    <lineage>
        <taxon>Bacteria</taxon>
        <taxon>Pseudomonadati</taxon>
        <taxon>Pseudomonadota</taxon>
        <taxon>Gammaproteobacteria</taxon>
        <taxon>Cellvibrionales</taxon>
        <taxon>Spongiibacteraceae</taxon>
        <taxon>Dasania</taxon>
    </lineage>
</organism>
<gene>
    <name evidence="14" type="ORF">O0V09_12670</name>
</gene>
<keyword evidence="3" id="KW-0813">Transport</keyword>
<feature type="transmembrane region" description="Helical" evidence="12">
    <location>
        <begin position="305"/>
        <end position="331"/>
    </location>
</feature>
<evidence type="ECO:0000256" key="8">
    <source>
        <dbReference type="ARBA" id="ARBA00023053"/>
    </source>
</evidence>
<dbReference type="PANTHER" id="PTHR10110:SF195">
    <property type="entry name" value="NA(+)_H(+) ANTIPORTER NHAS2"/>
    <property type="match status" value="1"/>
</dbReference>
<feature type="domain" description="Cation/H+ exchanger transmembrane" evidence="13">
    <location>
        <begin position="14"/>
        <end position="397"/>
    </location>
</feature>
<protein>
    <submittedName>
        <fullName evidence="14">Cation:proton antiporter</fullName>
    </submittedName>
</protein>
<evidence type="ECO:0000256" key="1">
    <source>
        <dbReference type="ARBA" id="ARBA00004651"/>
    </source>
</evidence>
<keyword evidence="7 12" id="KW-1133">Transmembrane helix</keyword>
<dbReference type="EMBL" id="JAPTGG010000010">
    <property type="protein sequence ID" value="MCZ0866058.1"/>
    <property type="molecule type" value="Genomic_DNA"/>
</dbReference>
<dbReference type="Gene3D" id="1.20.1530.20">
    <property type="match status" value="1"/>
</dbReference>
<evidence type="ECO:0000256" key="4">
    <source>
        <dbReference type="ARBA" id="ARBA00022449"/>
    </source>
</evidence>
<comment type="similarity">
    <text evidence="2">Belongs to the monovalent cation:proton antiporter 1 (CPA1) transporter (TC 2.A.36) family.</text>
</comment>
<feature type="transmembrane region" description="Helical" evidence="12">
    <location>
        <begin position="343"/>
        <end position="364"/>
    </location>
</feature>
<comment type="caution">
    <text evidence="14">The sequence shown here is derived from an EMBL/GenBank/DDBJ whole genome shotgun (WGS) entry which is preliminary data.</text>
</comment>
<keyword evidence="5" id="KW-1003">Cell membrane</keyword>
<comment type="subcellular location">
    <subcellularLocation>
        <location evidence="1">Cell membrane</location>
        <topology evidence="1">Multi-pass membrane protein</topology>
    </subcellularLocation>
</comment>
<keyword evidence="6 12" id="KW-0812">Transmembrane</keyword>
<feature type="transmembrane region" description="Helical" evidence="12">
    <location>
        <begin position="93"/>
        <end position="115"/>
    </location>
</feature>
<evidence type="ECO:0000256" key="12">
    <source>
        <dbReference type="SAM" id="Phobius"/>
    </source>
</evidence>
<accession>A0A9J6RP08</accession>
<evidence type="ECO:0000256" key="10">
    <source>
        <dbReference type="ARBA" id="ARBA00023136"/>
    </source>
</evidence>
<keyword evidence="4" id="KW-0050">Antiport</keyword>
<feature type="transmembrane region" description="Helical" evidence="12">
    <location>
        <begin position="63"/>
        <end position="81"/>
    </location>
</feature>
<dbReference type="InterPro" id="IPR006153">
    <property type="entry name" value="Cation/H_exchanger_TM"/>
</dbReference>
<dbReference type="RefSeq" id="WP_258332213.1">
    <property type="nucleotide sequence ID" value="NZ_JAPTGG010000010.1"/>
</dbReference>
<keyword evidence="9" id="KW-0406">Ion transport</keyword>
<dbReference type="InterPro" id="IPR018422">
    <property type="entry name" value="Cation/H_exchanger_CPA1"/>
</dbReference>
<feature type="transmembrane region" description="Helical" evidence="12">
    <location>
        <begin position="194"/>
        <end position="218"/>
    </location>
</feature>
<feature type="transmembrane region" description="Helical" evidence="12">
    <location>
        <begin position="6"/>
        <end position="26"/>
    </location>
</feature>
<evidence type="ECO:0000256" key="6">
    <source>
        <dbReference type="ARBA" id="ARBA00022692"/>
    </source>
</evidence>
<evidence type="ECO:0000313" key="15">
    <source>
        <dbReference type="Proteomes" id="UP001069090"/>
    </source>
</evidence>
<evidence type="ECO:0000256" key="5">
    <source>
        <dbReference type="ARBA" id="ARBA00022475"/>
    </source>
</evidence>
<dbReference type="Proteomes" id="UP001069090">
    <property type="component" value="Unassembled WGS sequence"/>
</dbReference>
<evidence type="ECO:0000256" key="9">
    <source>
        <dbReference type="ARBA" id="ARBA00023065"/>
    </source>
</evidence>
<dbReference type="GO" id="GO:0015385">
    <property type="term" value="F:sodium:proton antiporter activity"/>
    <property type="evidence" value="ECO:0007669"/>
    <property type="project" value="InterPro"/>
</dbReference>
<dbReference type="Pfam" id="PF00999">
    <property type="entry name" value="Na_H_Exchanger"/>
    <property type="match status" value="1"/>
</dbReference>
<feature type="transmembrane region" description="Helical" evidence="12">
    <location>
        <begin position="121"/>
        <end position="143"/>
    </location>
</feature>
<evidence type="ECO:0000259" key="13">
    <source>
        <dbReference type="Pfam" id="PF00999"/>
    </source>
</evidence>
<dbReference type="PANTHER" id="PTHR10110">
    <property type="entry name" value="SODIUM/HYDROGEN EXCHANGER"/>
    <property type="match status" value="1"/>
</dbReference>
<evidence type="ECO:0000256" key="3">
    <source>
        <dbReference type="ARBA" id="ARBA00022448"/>
    </source>
</evidence>